<proteinExistence type="predicted"/>
<dbReference type="AlphaFoldDB" id="A0A9D4KMI3"/>
<organism evidence="1 2">
    <name type="scientific">Dreissena polymorpha</name>
    <name type="common">Zebra mussel</name>
    <name type="synonym">Mytilus polymorpha</name>
    <dbReference type="NCBI Taxonomy" id="45954"/>
    <lineage>
        <taxon>Eukaryota</taxon>
        <taxon>Metazoa</taxon>
        <taxon>Spiralia</taxon>
        <taxon>Lophotrochozoa</taxon>
        <taxon>Mollusca</taxon>
        <taxon>Bivalvia</taxon>
        <taxon>Autobranchia</taxon>
        <taxon>Heteroconchia</taxon>
        <taxon>Euheterodonta</taxon>
        <taxon>Imparidentia</taxon>
        <taxon>Neoheterodontei</taxon>
        <taxon>Myida</taxon>
        <taxon>Dreissenoidea</taxon>
        <taxon>Dreissenidae</taxon>
        <taxon>Dreissena</taxon>
    </lineage>
</organism>
<keyword evidence="2" id="KW-1185">Reference proteome</keyword>
<protein>
    <submittedName>
        <fullName evidence="1">Uncharacterized protein</fullName>
    </submittedName>
</protein>
<reference evidence="1" key="1">
    <citation type="journal article" date="2019" name="bioRxiv">
        <title>The Genome of the Zebra Mussel, Dreissena polymorpha: A Resource for Invasive Species Research.</title>
        <authorList>
            <person name="McCartney M.A."/>
            <person name="Auch B."/>
            <person name="Kono T."/>
            <person name="Mallez S."/>
            <person name="Zhang Y."/>
            <person name="Obille A."/>
            <person name="Becker A."/>
            <person name="Abrahante J.E."/>
            <person name="Garbe J."/>
            <person name="Badalamenti J.P."/>
            <person name="Herman A."/>
            <person name="Mangelson H."/>
            <person name="Liachko I."/>
            <person name="Sullivan S."/>
            <person name="Sone E.D."/>
            <person name="Koren S."/>
            <person name="Silverstein K.A.T."/>
            <person name="Beckman K.B."/>
            <person name="Gohl D.M."/>
        </authorList>
    </citation>
    <scope>NUCLEOTIDE SEQUENCE</scope>
    <source>
        <strain evidence="1">Duluth1</strain>
        <tissue evidence="1">Whole animal</tissue>
    </source>
</reference>
<name>A0A9D4KMI3_DREPO</name>
<gene>
    <name evidence="1" type="ORF">DPMN_115802</name>
</gene>
<dbReference type="Proteomes" id="UP000828390">
    <property type="component" value="Unassembled WGS sequence"/>
</dbReference>
<evidence type="ECO:0000313" key="1">
    <source>
        <dbReference type="EMBL" id="KAH3842305.1"/>
    </source>
</evidence>
<reference evidence="1" key="2">
    <citation type="submission" date="2020-11" db="EMBL/GenBank/DDBJ databases">
        <authorList>
            <person name="McCartney M.A."/>
            <person name="Auch B."/>
            <person name="Kono T."/>
            <person name="Mallez S."/>
            <person name="Becker A."/>
            <person name="Gohl D.M."/>
            <person name="Silverstein K.A.T."/>
            <person name="Koren S."/>
            <person name="Bechman K.B."/>
            <person name="Herman A."/>
            <person name="Abrahante J.E."/>
            <person name="Garbe J."/>
        </authorList>
    </citation>
    <scope>NUCLEOTIDE SEQUENCE</scope>
    <source>
        <strain evidence="1">Duluth1</strain>
        <tissue evidence="1">Whole animal</tissue>
    </source>
</reference>
<evidence type="ECO:0000313" key="2">
    <source>
        <dbReference type="Proteomes" id="UP000828390"/>
    </source>
</evidence>
<dbReference type="EMBL" id="JAIWYP010000004">
    <property type="protein sequence ID" value="KAH3842305.1"/>
    <property type="molecule type" value="Genomic_DNA"/>
</dbReference>
<accession>A0A9D4KMI3</accession>
<comment type="caution">
    <text evidence="1">The sequence shown here is derived from an EMBL/GenBank/DDBJ whole genome shotgun (WGS) entry which is preliminary data.</text>
</comment>
<sequence length="202" mass="22368">MASTLVNINQSPTCVIRLLNPFTTEVKLRQDAVIGDAEKIDRVVSVLSSKENDNEERNFFAVRRVVTSQPDTLTECAKLTKTKEVSQVPTHLKSLLERYTKGKTKAEIDAVAALLIKYLNTCSTNEWDLGLTHLTEHPINTGAVAPIKQRPHCVPLAYAAKEKGALEDLLRKGVNQMSVSPWARPTTAASSEILLRCRSVKM</sequence>